<comment type="caution">
    <text evidence="1">The sequence shown here is derived from an EMBL/GenBank/DDBJ whole genome shotgun (WGS) entry which is preliminary data.</text>
</comment>
<sequence length="167" mass="18957">MTTHLLKILHHLKTLLLRLCLQRSSNLALLCCAVHLFIFITSSWNKLHYFHSSSSYTFVTSNCCLLQEHFKDPYQFSYSLKAIVTSSEQVFLCIGSTLYNEMGVDVLICCIWFYACVPVYFFLEGGGVSGQALGFPEVEAWIGVSGSRSLDNTYVFWLSLDSLRLKV</sequence>
<gene>
    <name evidence="1" type="ORF">HJG59_011022</name>
</gene>
<reference evidence="1 2" key="1">
    <citation type="journal article" date="2020" name="Nature">
        <title>Six reference-quality genomes reveal evolution of bat adaptations.</title>
        <authorList>
            <person name="Jebb D."/>
            <person name="Huang Z."/>
            <person name="Pippel M."/>
            <person name="Hughes G.M."/>
            <person name="Lavrichenko K."/>
            <person name="Devanna P."/>
            <person name="Winkler S."/>
            <person name="Jermiin L.S."/>
            <person name="Skirmuntt E.C."/>
            <person name="Katzourakis A."/>
            <person name="Burkitt-Gray L."/>
            <person name="Ray D.A."/>
            <person name="Sullivan K.A.M."/>
            <person name="Roscito J.G."/>
            <person name="Kirilenko B.M."/>
            <person name="Davalos L.M."/>
            <person name="Corthals A.P."/>
            <person name="Power M.L."/>
            <person name="Jones G."/>
            <person name="Ransome R.D."/>
            <person name="Dechmann D.K.N."/>
            <person name="Locatelli A.G."/>
            <person name="Puechmaille S.J."/>
            <person name="Fedrigo O."/>
            <person name="Jarvis E.D."/>
            <person name="Hiller M."/>
            <person name="Vernes S.C."/>
            <person name="Myers E.W."/>
            <person name="Teeling E.C."/>
        </authorList>
    </citation>
    <scope>NUCLEOTIDE SEQUENCE [LARGE SCALE GENOMIC DNA]</scope>
    <source>
        <strain evidence="1">MMolMol1</strain>
        <tissue evidence="1">Muscle</tissue>
    </source>
</reference>
<dbReference type="AlphaFoldDB" id="A0A7J8HHV5"/>
<name>A0A7J8HHV5_MOLMO</name>
<proteinExistence type="predicted"/>
<dbReference type="EMBL" id="JACASF010000006">
    <property type="protein sequence ID" value="KAF6471650.1"/>
    <property type="molecule type" value="Genomic_DNA"/>
</dbReference>
<keyword evidence="2" id="KW-1185">Reference proteome</keyword>
<accession>A0A7J8HHV5</accession>
<evidence type="ECO:0000313" key="2">
    <source>
        <dbReference type="Proteomes" id="UP000550707"/>
    </source>
</evidence>
<evidence type="ECO:0000313" key="1">
    <source>
        <dbReference type="EMBL" id="KAF6471650.1"/>
    </source>
</evidence>
<organism evidence="1 2">
    <name type="scientific">Molossus molossus</name>
    <name type="common">Pallas' mastiff bat</name>
    <name type="synonym">Vespertilio molossus</name>
    <dbReference type="NCBI Taxonomy" id="27622"/>
    <lineage>
        <taxon>Eukaryota</taxon>
        <taxon>Metazoa</taxon>
        <taxon>Chordata</taxon>
        <taxon>Craniata</taxon>
        <taxon>Vertebrata</taxon>
        <taxon>Euteleostomi</taxon>
        <taxon>Mammalia</taxon>
        <taxon>Eutheria</taxon>
        <taxon>Laurasiatheria</taxon>
        <taxon>Chiroptera</taxon>
        <taxon>Yangochiroptera</taxon>
        <taxon>Molossidae</taxon>
        <taxon>Molossus</taxon>
    </lineage>
</organism>
<protein>
    <submittedName>
        <fullName evidence="1">Uncharacterized protein</fullName>
    </submittedName>
</protein>
<dbReference type="Proteomes" id="UP000550707">
    <property type="component" value="Unassembled WGS sequence"/>
</dbReference>
<dbReference type="InParanoid" id="A0A7J8HHV5"/>